<gene>
    <name evidence="2" type="ORF">DERYTH_LOCUS16714</name>
</gene>
<feature type="region of interest" description="Disordered" evidence="1">
    <location>
        <begin position="1"/>
        <end position="38"/>
    </location>
</feature>
<protein>
    <submittedName>
        <fullName evidence="2">14659_t:CDS:1</fullName>
    </submittedName>
</protein>
<sequence length="108" mass="12382">MNSQEESSSSFYKTTYTDQNNSKTNNTNTPSTAKFISSKKKKEKLEKVQIRVIERDKLPLSQLTNIESYLEGKESGEIDDRNNTDLEQPTIVNTISKTLYLIKDCPTR</sequence>
<name>A0A9N9IS14_9GLOM</name>
<proteinExistence type="predicted"/>
<evidence type="ECO:0000313" key="3">
    <source>
        <dbReference type="Proteomes" id="UP000789405"/>
    </source>
</evidence>
<reference evidence="2" key="1">
    <citation type="submission" date="2021-06" db="EMBL/GenBank/DDBJ databases">
        <authorList>
            <person name="Kallberg Y."/>
            <person name="Tangrot J."/>
            <person name="Rosling A."/>
        </authorList>
    </citation>
    <scope>NUCLEOTIDE SEQUENCE</scope>
    <source>
        <strain evidence="2">MA453B</strain>
    </source>
</reference>
<evidence type="ECO:0000313" key="2">
    <source>
        <dbReference type="EMBL" id="CAG8748983.1"/>
    </source>
</evidence>
<dbReference type="EMBL" id="CAJVPY010014903">
    <property type="protein sequence ID" value="CAG8748983.1"/>
    <property type="molecule type" value="Genomic_DNA"/>
</dbReference>
<organism evidence="2 3">
    <name type="scientific">Dentiscutata erythropus</name>
    <dbReference type="NCBI Taxonomy" id="1348616"/>
    <lineage>
        <taxon>Eukaryota</taxon>
        <taxon>Fungi</taxon>
        <taxon>Fungi incertae sedis</taxon>
        <taxon>Mucoromycota</taxon>
        <taxon>Glomeromycotina</taxon>
        <taxon>Glomeromycetes</taxon>
        <taxon>Diversisporales</taxon>
        <taxon>Gigasporaceae</taxon>
        <taxon>Dentiscutata</taxon>
    </lineage>
</organism>
<evidence type="ECO:0000256" key="1">
    <source>
        <dbReference type="SAM" id="MobiDB-lite"/>
    </source>
</evidence>
<dbReference type="AlphaFoldDB" id="A0A9N9IS14"/>
<feature type="compositionally biased region" description="Polar residues" evidence="1">
    <location>
        <begin position="1"/>
        <end position="16"/>
    </location>
</feature>
<comment type="caution">
    <text evidence="2">The sequence shown here is derived from an EMBL/GenBank/DDBJ whole genome shotgun (WGS) entry which is preliminary data.</text>
</comment>
<accession>A0A9N9IS14</accession>
<dbReference type="Proteomes" id="UP000789405">
    <property type="component" value="Unassembled WGS sequence"/>
</dbReference>
<feature type="compositionally biased region" description="Low complexity" evidence="1">
    <location>
        <begin position="17"/>
        <end position="32"/>
    </location>
</feature>
<keyword evidence="3" id="KW-1185">Reference proteome</keyword>